<evidence type="ECO:0000313" key="2">
    <source>
        <dbReference type="EMBL" id="KAI1862554.1"/>
    </source>
</evidence>
<keyword evidence="3" id="KW-1185">Reference proteome</keyword>
<name>A0A9P9WGV0_9PEZI</name>
<sequence length="93" mass="10064">MAPTNPVIEEAARSKIVLEGSPDAPGSTLDPSKNTAASIDPMPKGENECTYTKKAGLEQPGESAGSEQRHRNVGGRKAQEERVQRNLNEYDQQ</sequence>
<organism evidence="2 3">
    <name type="scientific">Neoarthrinium moseri</name>
    <dbReference type="NCBI Taxonomy" id="1658444"/>
    <lineage>
        <taxon>Eukaryota</taxon>
        <taxon>Fungi</taxon>
        <taxon>Dikarya</taxon>
        <taxon>Ascomycota</taxon>
        <taxon>Pezizomycotina</taxon>
        <taxon>Sordariomycetes</taxon>
        <taxon>Xylariomycetidae</taxon>
        <taxon>Amphisphaeriales</taxon>
        <taxon>Apiosporaceae</taxon>
        <taxon>Neoarthrinium</taxon>
    </lineage>
</organism>
<gene>
    <name evidence="2" type="ORF">JX265_009268</name>
</gene>
<evidence type="ECO:0000313" key="3">
    <source>
        <dbReference type="Proteomes" id="UP000829685"/>
    </source>
</evidence>
<dbReference type="Proteomes" id="UP000829685">
    <property type="component" value="Unassembled WGS sequence"/>
</dbReference>
<reference evidence="2" key="1">
    <citation type="submission" date="2021-03" db="EMBL/GenBank/DDBJ databases">
        <title>Revisited historic fungal species revealed as producer of novel bioactive compounds through whole genome sequencing and comparative genomics.</title>
        <authorList>
            <person name="Vignolle G.A."/>
            <person name="Hochenegger N."/>
            <person name="Mach R.L."/>
            <person name="Mach-Aigner A.R."/>
            <person name="Javad Rahimi M."/>
            <person name="Salim K.A."/>
            <person name="Chan C.M."/>
            <person name="Lim L.B.L."/>
            <person name="Cai F."/>
            <person name="Druzhinina I.S."/>
            <person name="U'Ren J.M."/>
            <person name="Derntl C."/>
        </authorList>
    </citation>
    <scope>NUCLEOTIDE SEQUENCE</scope>
    <source>
        <strain evidence="2">TUCIM 5799</strain>
    </source>
</reference>
<dbReference type="EMBL" id="JAFIMR010000027">
    <property type="protein sequence ID" value="KAI1862554.1"/>
    <property type="molecule type" value="Genomic_DNA"/>
</dbReference>
<proteinExistence type="predicted"/>
<comment type="caution">
    <text evidence="2">The sequence shown here is derived from an EMBL/GenBank/DDBJ whole genome shotgun (WGS) entry which is preliminary data.</text>
</comment>
<evidence type="ECO:0000256" key="1">
    <source>
        <dbReference type="SAM" id="MobiDB-lite"/>
    </source>
</evidence>
<accession>A0A9P9WGV0</accession>
<feature type="region of interest" description="Disordered" evidence="1">
    <location>
        <begin position="14"/>
        <end position="93"/>
    </location>
</feature>
<protein>
    <submittedName>
        <fullName evidence="2">Uncharacterized protein</fullName>
    </submittedName>
</protein>
<dbReference type="AlphaFoldDB" id="A0A9P9WGV0"/>